<reference evidence="14 15" key="1">
    <citation type="journal article" date="2014" name="Nat. Genet.">
        <title>Genome and transcriptome of the porcine whipworm Trichuris suis.</title>
        <authorList>
            <person name="Jex A.R."/>
            <person name="Nejsum P."/>
            <person name="Schwarz E.M."/>
            <person name="Hu L."/>
            <person name="Young N.D."/>
            <person name="Hall R.S."/>
            <person name="Korhonen P.K."/>
            <person name="Liao S."/>
            <person name="Thamsborg S."/>
            <person name="Xia J."/>
            <person name="Xu P."/>
            <person name="Wang S."/>
            <person name="Scheerlinck J.P."/>
            <person name="Hofmann A."/>
            <person name="Sternberg P.W."/>
            <person name="Wang J."/>
            <person name="Gasser R.B."/>
        </authorList>
    </citation>
    <scope>NUCLEOTIDE SEQUENCE [LARGE SCALE GENOMIC DNA]</scope>
    <source>
        <strain evidence="14">DCEP-RM93F</strain>
        <strain evidence="13">DCEP-RM93M</strain>
    </source>
</reference>
<proteinExistence type="predicted"/>
<dbReference type="AlphaFoldDB" id="A0A085N266"/>
<dbReference type="PRINTS" id="PR00399">
    <property type="entry name" value="SYNAPTOTAGMN"/>
</dbReference>
<evidence type="ECO:0000256" key="5">
    <source>
        <dbReference type="ARBA" id="ARBA00022837"/>
    </source>
</evidence>
<feature type="compositionally biased region" description="Low complexity" evidence="9">
    <location>
        <begin position="197"/>
        <end position="212"/>
    </location>
</feature>
<feature type="region of interest" description="Disordered" evidence="9">
    <location>
        <begin position="418"/>
        <end position="459"/>
    </location>
</feature>
<dbReference type="PANTHER" id="PTHR45729">
    <property type="entry name" value="RABPHILIN, ISOFORM A"/>
    <property type="match status" value="1"/>
</dbReference>
<dbReference type="GO" id="GO:0031267">
    <property type="term" value="F:small GTPase binding"/>
    <property type="evidence" value="ECO:0007669"/>
    <property type="project" value="InterPro"/>
</dbReference>
<evidence type="ECO:0000256" key="9">
    <source>
        <dbReference type="SAM" id="MobiDB-lite"/>
    </source>
</evidence>
<dbReference type="SUPFAM" id="SSF49562">
    <property type="entry name" value="C2 domain (Calcium/lipid-binding domain, CaLB)"/>
    <property type="match status" value="2"/>
</dbReference>
<feature type="compositionally biased region" description="Polar residues" evidence="9">
    <location>
        <begin position="277"/>
        <end position="300"/>
    </location>
</feature>
<protein>
    <recommendedName>
        <fullName evidence="16">C2 domain protein</fullName>
    </recommendedName>
</protein>
<keyword evidence="4" id="KW-0862">Zinc</keyword>
<dbReference type="Proteomes" id="UP000030764">
    <property type="component" value="Unassembled WGS sequence"/>
</dbReference>
<dbReference type="InterPro" id="IPR000008">
    <property type="entry name" value="C2_dom"/>
</dbReference>
<dbReference type="GO" id="GO:0061669">
    <property type="term" value="P:spontaneous neurotransmitter secretion"/>
    <property type="evidence" value="ECO:0007669"/>
    <property type="project" value="TreeGrafter"/>
</dbReference>
<dbReference type="InterPro" id="IPR013083">
    <property type="entry name" value="Znf_RING/FYVE/PHD"/>
</dbReference>
<evidence type="ECO:0000259" key="12">
    <source>
        <dbReference type="PROSITE" id="PS50916"/>
    </source>
</evidence>
<evidence type="ECO:0008006" key="16">
    <source>
        <dbReference type="Google" id="ProtNLM"/>
    </source>
</evidence>
<evidence type="ECO:0000256" key="2">
    <source>
        <dbReference type="ARBA" id="ARBA00022737"/>
    </source>
</evidence>
<feature type="domain" description="FYVE-type" evidence="11">
    <location>
        <begin position="92"/>
        <end position="152"/>
    </location>
</feature>
<dbReference type="Pfam" id="PF02318">
    <property type="entry name" value="FYVE_2"/>
    <property type="match status" value="1"/>
</dbReference>
<keyword evidence="15" id="KW-1185">Reference proteome</keyword>
<dbReference type="Proteomes" id="UP000030758">
    <property type="component" value="Unassembled WGS sequence"/>
</dbReference>
<dbReference type="PROSITE" id="PS50004">
    <property type="entry name" value="C2"/>
    <property type="match status" value="2"/>
</dbReference>
<dbReference type="SMART" id="SM00239">
    <property type="entry name" value="C2"/>
    <property type="match status" value="2"/>
</dbReference>
<dbReference type="GO" id="GO:0008270">
    <property type="term" value="F:zinc ion binding"/>
    <property type="evidence" value="ECO:0007669"/>
    <property type="project" value="UniProtKB-KW"/>
</dbReference>
<evidence type="ECO:0000256" key="3">
    <source>
        <dbReference type="ARBA" id="ARBA00022771"/>
    </source>
</evidence>
<dbReference type="Gene3D" id="3.30.40.10">
    <property type="entry name" value="Zinc/RING finger domain, C3HC4 (zinc finger)"/>
    <property type="match status" value="1"/>
</dbReference>
<evidence type="ECO:0000256" key="8">
    <source>
        <dbReference type="PROSITE-ProRule" id="PRU00091"/>
    </source>
</evidence>
<feature type="compositionally biased region" description="Polar residues" evidence="9">
    <location>
        <begin position="326"/>
        <end position="336"/>
    </location>
</feature>
<feature type="domain" description="C2" evidence="10">
    <location>
        <begin position="620"/>
        <end position="753"/>
    </location>
</feature>
<dbReference type="InterPro" id="IPR001565">
    <property type="entry name" value="Synaptotagmin"/>
</dbReference>
<evidence type="ECO:0000313" key="13">
    <source>
        <dbReference type="EMBL" id="KFD57527.1"/>
    </source>
</evidence>
<dbReference type="InterPro" id="IPR043566">
    <property type="entry name" value="Rabphilin/DOC2/Noc2"/>
</dbReference>
<dbReference type="PROSITE" id="PS50178">
    <property type="entry name" value="ZF_FYVE"/>
    <property type="match status" value="1"/>
</dbReference>
<keyword evidence="6" id="KW-0770">Synapse</keyword>
<dbReference type="InterPro" id="IPR047022">
    <property type="entry name" value="Rabphilin_Doc2_C2A"/>
</dbReference>
<name>A0A085N266_9BILA</name>
<dbReference type="PROSITE" id="PS50916">
    <property type="entry name" value="RABBD"/>
    <property type="match status" value="1"/>
</dbReference>
<keyword evidence="1" id="KW-0479">Metal-binding</keyword>
<feature type="domain" description="RabBD" evidence="12">
    <location>
        <begin position="44"/>
        <end position="164"/>
    </location>
</feature>
<feature type="region of interest" description="Disordered" evidence="9">
    <location>
        <begin position="175"/>
        <end position="349"/>
    </location>
</feature>
<dbReference type="InterPro" id="IPR011011">
    <property type="entry name" value="Znf_FYVE_PHD"/>
</dbReference>
<keyword evidence="3 8" id="KW-0863">Zinc-finger</keyword>
<dbReference type="PANTHER" id="PTHR45729:SF6">
    <property type="entry name" value="RABPHILIN, ISOFORM A"/>
    <property type="match status" value="1"/>
</dbReference>
<evidence type="ECO:0000259" key="10">
    <source>
        <dbReference type="PROSITE" id="PS50004"/>
    </source>
</evidence>
<evidence type="ECO:0000313" key="14">
    <source>
        <dbReference type="EMBL" id="KFD63562.1"/>
    </source>
</evidence>
<dbReference type="Gene3D" id="2.60.40.150">
    <property type="entry name" value="C2 domain"/>
    <property type="match status" value="2"/>
</dbReference>
<dbReference type="GO" id="GO:0006887">
    <property type="term" value="P:exocytosis"/>
    <property type="evidence" value="ECO:0007669"/>
    <property type="project" value="TreeGrafter"/>
</dbReference>
<organism evidence="14">
    <name type="scientific">Trichuris suis</name>
    <name type="common">pig whipworm</name>
    <dbReference type="NCBI Taxonomy" id="68888"/>
    <lineage>
        <taxon>Eukaryota</taxon>
        <taxon>Metazoa</taxon>
        <taxon>Ecdysozoa</taxon>
        <taxon>Nematoda</taxon>
        <taxon>Enoplea</taxon>
        <taxon>Dorylaimia</taxon>
        <taxon>Trichinellida</taxon>
        <taxon>Trichuridae</taxon>
        <taxon>Trichuris</taxon>
    </lineage>
</organism>
<sequence length="757" mass="84049">MNHMVDGLNSSKRSTWHCPSDRYLILRSQLNAGWSVKSDKPLSHCPGSTLTEAEVKHVKDVLARAEKLSDCEKIRVGQLVDRLDRMKRNTSGNRSNQCMLCGAGFGVMGPISCAAFCHDCHRYVCQKNCGLETADGKGKTIFLCKLCSETREIWKKSGAWFYRGIPEHVKVPVRPRSAEAAGSPTERRRLDGSMVRSMALSSSKGSSLSDQSAFPMGHRRSGGRRMLPTPPTETGDIRWAKPRWATVRDNASLRDKRRSSSSEEEEDEAPSAKSSPVSSGDKQGPQSSTSLSSLEQNVSAEQAAHLVSRTISPADDATGPLCRKVSIQSKPESSCDTFDGTETLDSKSTCSDAIRSESLSQSCSYSSAQLAEVGESFDSSRPRPVSLIDSRPVAQQSPSLPARASGNLSDALSRTSLNENALPWQSSEKVSPRQDSSYESSPDNDIGQRPPAPKGNALDRDLHEETVASELSRNGLNNCTASFGSLEFSLLYDEVEQVLLISIFKAANLPAMDSNGFSDPYVKLHLLPLATKATKLRTRTMPKTLNPCWNEQLIYHGVSLDDMKRKTLRLMVLDEDRIGSDFLGETRVPLKRVTPGKEKYFNVYLEKQMPVEKYDELNEERGKILLSLCYNMKAAELNVEVIRCVELLGLDASGYSDPYVKLLLKSETNKIRQAKTEVKKRTLNPVYNQLFRFNLSYEEMAGVSLCVQVWDKDVGKHDDFIGSLELGTSARGECMKHWIECIQNPNKIVKRWHRLTV</sequence>
<keyword evidence="2" id="KW-0677">Repeat</keyword>
<evidence type="ECO:0000259" key="11">
    <source>
        <dbReference type="PROSITE" id="PS50178"/>
    </source>
</evidence>
<accession>A0A085N266</accession>
<feature type="domain" description="C2" evidence="10">
    <location>
        <begin position="482"/>
        <end position="604"/>
    </location>
</feature>
<dbReference type="EMBL" id="KL367571">
    <property type="protein sequence ID" value="KFD63562.1"/>
    <property type="molecule type" value="Genomic_DNA"/>
</dbReference>
<dbReference type="EMBL" id="KL363188">
    <property type="protein sequence ID" value="KFD57527.1"/>
    <property type="molecule type" value="Genomic_DNA"/>
</dbReference>
<gene>
    <name evidence="13" type="ORF">M513_01630</name>
    <name evidence="14" type="ORF">M514_01630</name>
</gene>
<dbReference type="SUPFAM" id="SSF57903">
    <property type="entry name" value="FYVE/PHD zinc finger"/>
    <property type="match status" value="1"/>
</dbReference>
<dbReference type="Pfam" id="PF00168">
    <property type="entry name" value="C2"/>
    <property type="match status" value="2"/>
</dbReference>
<dbReference type="PRINTS" id="PR00360">
    <property type="entry name" value="C2DOMAIN"/>
</dbReference>
<evidence type="ECO:0000256" key="7">
    <source>
        <dbReference type="ARBA" id="ARBA00034103"/>
    </source>
</evidence>
<feature type="compositionally biased region" description="Basic and acidic residues" evidence="9">
    <location>
        <begin position="251"/>
        <end position="261"/>
    </location>
</feature>
<dbReference type="GO" id="GO:0017158">
    <property type="term" value="P:regulation of calcium ion-dependent exocytosis"/>
    <property type="evidence" value="ECO:0007669"/>
    <property type="project" value="TreeGrafter"/>
</dbReference>
<dbReference type="CDD" id="cd04035">
    <property type="entry name" value="C2A_Rabphilin_Doc2"/>
    <property type="match status" value="1"/>
</dbReference>
<evidence type="ECO:0000256" key="1">
    <source>
        <dbReference type="ARBA" id="ARBA00022723"/>
    </source>
</evidence>
<evidence type="ECO:0000313" key="15">
    <source>
        <dbReference type="Proteomes" id="UP000030764"/>
    </source>
</evidence>
<comment type="subcellular location">
    <subcellularLocation>
        <location evidence="7">Synapse</location>
    </subcellularLocation>
</comment>
<dbReference type="InterPro" id="IPR017455">
    <property type="entry name" value="Znf_FYVE-rel"/>
</dbReference>
<dbReference type="GO" id="GO:0016020">
    <property type="term" value="C:membrane"/>
    <property type="evidence" value="ECO:0007669"/>
    <property type="project" value="InterPro"/>
</dbReference>
<evidence type="ECO:0000256" key="6">
    <source>
        <dbReference type="ARBA" id="ARBA00023018"/>
    </source>
</evidence>
<evidence type="ECO:0000256" key="4">
    <source>
        <dbReference type="ARBA" id="ARBA00022833"/>
    </source>
</evidence>
<feature type="compositionally biased region" description="Polar residues" evidence="9">
    <location>
        <begin position="418"/>
        <end position="443"/>
    </location>
</feature>
<keyword evidence="5" id="KW-0106">Calcium</keyword>
<dbReference type="InterPro" id="IPR041282">
    <property type="entry name" value="FYVE_2"/>
</dbReference>
<dbReference type="InterPro" id="IPR010911">
    <property type="entry name" value="Rab_BD"/>
</dbReference>
<dbReference type="GO" id="GO:0098793">
    <property type="term" value="C:presynapse"/>
    <property type="evidence" value="ECO:0007669"/>
    <property type="project" value="GOC"/>
</dbReference>
<dbReference type="GO" id="GO:0006886">
    <property type="term" value="P:intracellular protein transport"/>
    <property type="evidence" value="ECO:0007669"/>
    <property type="project" value="InterPro"/>
</dbReference>
<dbReference type="InterPro" id="IPR035892">
    <property type="entry name" value="C2_domain_sf"/>
</dbReference>